<evidence type="ECO:0000313" key="1">
    <source>
        <dbReference type="EMBL" id="OHX65794.1"/>
    </source>
</evidence>
<proteinExistence type="predicted"/>
<name>A0A1S1YXQ5_FLAPC</name>
<dbReference type="Proteomes" id="UP000179797">
    <property type="component" value="Unassembled WGS sequence"/>
</dbReference>
<evidence type="ECO:0000313" key="2">
    <source>
        <dbReference type="Proteomes" id="UP000179797"/>
    </source>
</evidence>
<accession>A0A1S1YXQ5</accession>
<dbReference type="PROSITE" id="PS51257">
    <property type="entry name" value="PROKAR_LIPOPROTEIN"/>
    <property type="match status" value="1"/>
</dbReference>
<dbReference type="AlphaFoldDB" id="A0A1S1YXQ5"/>
<protein>
    <submittedName>
        <fullName evidence="1">Uncharacterized protein</fullName>
    </submittedName>
</protein>
<dbReference type="EMBL" id="JRYR02000001">
    <property type="protein sequence ID" value="OHX65794.1"/>
    <property type="molecule type" value="Genomic_DNA"/>
</dbReference>
<keyword evidence="2" id="KW-1185">Reference proteome</keyword>
<dbReference type="STRING" id="915059.NH26_05235"/>
<gene>
    <name evidence="1" type="ORF">NH26_05235</name>
</gene>
<reference evidence="1 2" key="1">
    <citation type="journal article" date="2012" name="Int. J. Syst. Evol. Microbiol.">
        <title>Flammeovirga pacifica sp. nov., isolated from deep-sea sediment.</title>
        <authorList>
            <person name="Xu H."/>
            <person name="Fu Y."/>
            <person name="Yang N."/>
            <person name="Ding Z."/>
            <person name="Lai Q."/>
            <person name="Zeng R."/>
        </authorList>
    </citation>
    <scope>NUCLEOTIDE SEQUENCE [LARGE SCALE GENOMIC DNA]</scope>
    <source>
        <strain evidence="2">DSM 24597 / LMG 26175 / WPAGA1</strain>
    </source>
</reference>
<sequence>MKVKITIIILLFFFSCSRSRKEKYNYIDPNLRSNIKFIKEVNITKNRKYSFTTISQYMKNKQVSSCDIYLNDEFDQTEEGLFLENGDYMYGYKVNEKFNGFIANKVDINNLNFCYYSSGSLYMNSKSFINNGLLKLRVNKYIDSNRVDSLHYIYNKSDLIKIVNGDNLKYLYSNYKYDSFGNWIFREVKRYDSDTTFTQYSSNRYIKYYSDN</sequence>
<organism evidence="1 2">
    <name type="scientific">Flammeovirga pacifica</name>
    <dbReference type="NCBI Taxonomy" id="915059"/>
    <lineage>
        <taxon>Bacteria</taxon>
        <taxon>Pseudomonadati</taxon>
        <taxon>Bacteroidota</taxon>
        <taxon>Cytophagia</taxon>
        <taxon>Cytophagales</taxon>
        <taxon>Flammeovirgaceae</taxon>
        <taxon>Flammeovirga</taxon>
    </lineage>
</organism>
<comment type="caution">
    <text evidence="1">The sequence shown here is derived from an EMBL/GenBank/DDBJ whole genome shotgun (WGS) entry which is preliminary data.</text>
</comment>